<keyword evidence="3" id="KW-1185">Reference proteome</keyword>
<feature type="transmembrane region" description="Helical" evidence="1">
    <location>
        <begin position="64"/>
        <end position="87"/>
    </location>
</feature>
<dbReference type="EMBL" id="VNIM01000087">
    <property type="protein sequence ID" value="TVV71444.1"/>
    <property type="molecule type" value="Genomic_DNA"/>
</dbReference>
<reference evidence="2 3" key="1">
    <citation type="submission" date="2019-07" db="EMBL/GenBank/DDBJ databases">
        <title>Sphingomonas solaris sp. nov., isolated from a solar panel from Boston, Massachusetts.</title>
        <authorList>
            <person name="Tanner K."/>
            <person name="Pascual J."/>
            <person name="Mancuso C."/>
            <person name="Pereto J."/>
            <person name="Khalil A."/>
            <person name="Vilanova C."/>
        </authorList>
    </citation>
    <scope>NUCLEOTIDE SEQUENCE [LARGE SCALE GENOMIC DNA]</scope>
    <source>
        <strain evidence="2 3">R4DWN</strain>
    </source>
</reference>
<accession>A0A558QWC9</accession>
<protein>
    <submittedName>
        <fullName evidence="2">Uncharacterized protein</fullName>
    </submittedName>
</protein>
<feature type="transmembrane region" description="Helical" evidence="1">
    <location>
        <begin position="36"/>
        <end position="57"/>
    </location>
</feature>
<organism evidence="2 3">
    <name type="scientific">Alterirhizorhabdus solaris</name>
    <dbReference type="NCBI Taxonomy" id="2529389"/>
    <lineage>
        <taxon>Bacteria</taxon>
        <taxon>Pseudomonadati</taxon>
        <taxon>Pseudomonadota</taxon>
        <taxon>Alphaproteobacteria</taxon>
        <taxon>Sphingomonadales</taxon>
        <taxon>Rhizorhabdaceae</taxon>
        <taxon>Alterirhizorhabdus</taxon>
    </lineage>
</organism>
<comment type="caution">
    <text evidence="2">The sequence shown here is derived from an EMBL/GenBank/DDBJ whole genome shotgun (WGS) entry which is preliminary data.</text>
</comment>
<evidence type="ECO:0000256" key="1">
    <source>
        <dbReference type="SAM" id="Phobius"/>
    </source>
</evidence>
<gene>
    <name evidence="2" type="ORF">FOY91_16750</name>
</gene>
<evidence type="ECO:0000313" key="2">
    <source>
        <dbReference type="EMBL" id="TVV71444.1"/>
    </source>
</evidence>
<evidence type="ECO:0000313" key="3">
    <source>
        <dbReference type="Proteomes" id="UP000318681"/>
    </source>
</evidence>
<keyword evidence="1" id="KW-1133">Transmembrane helix</keyword>
<proteinExistence type="predicted"/>
<name>A0A558QWC9_9SPHN</name>
<dbReference type="AlphaFoldDB" id="A0A558QWC9"/>
<dbReference type="OrthoDB" id="7506419at2"/>
<keyword evidence="1" id="KW-0472">Membrane</keyword>
<sequence length="142" mass="15756">MIGLLAPSAFLLIALKSVLSDFWKLSLLMVVRPRLRAAIVIAATSIIIVTIGAIEIFGPTRGGAVRFTVLAIAPALSWQALTWWAWWRDDRATRAAALLIAIANAERLDEPPPAGNRWLPWGNYIFDVEVARRRSIYEPPPI</sequence>
<dbReference type="Proteomes" id="UP000318681">
    <property type="component" value="Unassembled WGS sequence"/>
</dbReference>
<keyword evidence="1" id="KW-0812">Transmembrane</keyword>
<dbReference type="RefSeq" id="WP_145154438.1">
    <property type="nucleotide sequence ID" value="NZ_VNIM01000087.1"/>
</dbReference>